<comment type="function">
    <text evidence="10">IGPS catalyzes the conversion of PRFAR and glutamine to IGP, AICAR and glutamate. The HisH subunit catalyzes the hydrolysis of glutamine to glutamate and ammonia as part of the synthesis of IGP and AICAR. The resulting ammonia molecule is channeled to the active site of HisF.</text>
</comment>
<dbReference type="AlphaFoldDB" id="A0A367VJV3"/>
<evidence type="ECO:0000256" key="7">
    <source>
        <dbReference type="ARBA" id="ARBA00023239"/>
    </source>
</evidence>
<name>A0A367VJV3_9PROT</name>
<dbReference type="GO" id="GO:0004359">
    <property type="term" value="F:glutaminase activity"/>
    <property type="evidence" value="ECO:0007669"/>
    <property type="project" value="UniProtKB-EC"/>
</dbReference>
<dbReference type="Pfam" id="PF00117">
    <property type="entry name" value="GATase"/>
    <property type="match status" value="1"/>
</dbReference>
<dbReference type="EMBL" id="JPWB01000001">
    <property type="protein sequence ID" value="RCK25436.1"/>
    <property type="molecule type" value="Genomic_DNA"/>
</dbReference>
<dbReference type="InterPro" id="IPR017926">
    <property type="entry name" value="GATASE"/>
</dbReference>
<evidence type="ECO:0000256" key="8">
    <source>
        <dbReference type="ARBA" id="ARBA00047838"/>
    </source>
</evidence>
<keyword evidence="7 10" id="KW-0456">Lyase</keyword>
<evidence type="ECO:0000256" key="5">
    <source>
        <dbReference type="ARBA" id="ARBA00022962"/>
    </source>
</evidence>
<comment type="subunit">
    <text evidence="2 10">Heterodimer of HisH and HisF.</text>
</comment>
<dbReference type="InterPro" id="IPR010139">
    <property type="entry name" value="Imidazole-glycPsynth_HisH"/>
</dbReference>
<dbReference type="GO" id="GO:0000107">
    <property type="term" value="F:imidazoleglycerol-phosphate synthase activity"/>
    <property type="evidence" value="ECO:0007669"/>
    <property type="project" value="UniProtKB-UniRule"/>
</dbReference>
<dbReference type="EC" id="4.3.2.10" evidence="10"/>
<dbReference type="EC" id="3.5.1.2" evidence="10"/>
<evidence type="ECO:0000256" key="9">
    <source>
        <dbReference type="ARBA" id="ARBA00049534"/>
    </source>
</evidence>
<dbReference type="GO" id="GO:0016829">
    <property type="term" value="F:lyase activity"/>
    <property type="evidence" value="ECO:0007669"/>
    <property type="project" value="UniProtKB-KW"/>
</dbReference>
<feature type="active site" evidence="10 11">
    <location>
        <position position="189"/>
    </location>
</feature>
<accession>A0A367VJV3</accession>
<dbReference type="HAMAP" id="MF_00278">
    <property type="entry name" value="HisH"/>
    <property type="match status" value="1"/>
</dbReference>
<organism evidence="13 14">
    <name type="scientific">Thalassospira profundimaris</name>
    <dbReference type="NCBI Taxonomy" id="502049"/>
    <lineage>
        <taxon>Bacteria</taxon>
        <taxon>Pseudomonadati</taxon>
        <taxon>Pseudomonadota</taxon>
        <taxon>Alphaproteobacteria</taxon>
        <taxon>Rhodospirillales</taxon>
        <taxon>Thalassospiraceae</taxon>
        <taxon>Thalassospira</taxon>
    </lineage>
</organism>
<keyword evidence="6 10" id="KW-0368">Histidine biosynthesis</keyword>
<evidence type="ECO:0000256" key="2">
    <source>
        <dbReference type="ARBA" id="ARBA00011152"/>
    </source>
</evidence>
<dbReference type="RefSeq" id="WP_062956482.1">
    <property type="nucleotide sequence ID" value="NZ_JPWB01000001.1"/>
</dbReference>
<dbReference type="NCBIfam" id="TIGR01855">
    <property type="entry name" value="IMP_synth_hisH"/>
    <property type="match status" value="1"/>
</dbReference>
<dbReference type="PANTHER" id="PTHR42701:SF1">
    <property type="entry name" value="IMIDAZOLE GLYCEROL PHOSPHATE SYNTHASE SUBUNIT HISH"/>
    <property type="match status" value="1"/>
</dbReference>
<dbReference type="SUPFAM" id="SSF52317">
    <property type="entry name" value="Class I glutamine amidotransferase-like"/>
    <property type="match status" value="1"/>
</dbReference>
<keyword evidence="4 10" id="KW-0378">Hydrolase</keyword>
<evidence type="ECO:0000256" key="1">
    <source>
        <dbReference type="ARBA" id="ARBA00005091"/>
    </source>
</evidence>
<sequence length="215" mass="23859">MTIGVIDYGMGNLGSVISAFRFLDVECRIVSVQREFTGLSGVFLPGVGSFGKAMQNLRSKDLIHPMEEAVFERKIPFMGICLGMQLMGRSSEESGGVAGLGWIDADITLVAPDRREDKSIIRPHVGWNEVEIKDAKCPLFQRIETGDMTYFDHEFQMEVLPGVTAASSNYHGEFSSVVQQGHIFGVQSHPEKSQRTGLIMLRNFSNLCRKQLGLE</sequence>
<dbReference type="InterPro" id="IPR029062">
    <property type="entry name" value="Class_I_gatase-like"/>
</dbReference>
<dbReference type="CDD" id="cd01748">
    <property type="entry name" value="GATase1_IGP_Synthase"/>
    <property type="match status" value="1"/>
</dbReference>
<evidence type="ECO:0000256" key="11">
    <source>
        <dbReference type="PIRSR" id="PIRSR000495-1"/>
    </source>
</evidence>
<comment type="subcellular location">
    <subcellularLocation>
        <location evidence="10">Cytoplasm</location>
    </subcellularLocation>
</comment>
<dbReference type="PANTHER" id="PTHR42701">
    <property type="entry name" value="IMIDAZOLE GLYCEROL PHOSPHATE SYNTHASE SUBUNIT HISH"/>
    <property type="match status" value="1"/>
</dbReference>
<comment type="pathway">
    <text evidence="1 10">Amino-acid biosynthesis; L-histidine biosynthesis; L-histidine from 5-phospho-alpha-D-ribose 1-diphosphate: step 5/9.</text>
</comment>
<feature type="domain" description="Glutamine amidotransferase" evidence="12">
    <location>
        <begin position="5"/>
        <end position="204"/>
    </location>
</feature>
<evidence type="ECO:0000313" key="14">
    <source>
        <dbReference type="Proteomes" id="UP000253061"/>
    </source>
</evidence>
<dbReference type="Gene3D" id="3.40.50.880">
    <property type="match status" value="1"/>
</dbReference>
<dbReference type="UniPathway" id="UPA00031">
    <property type="reaction ID" value="UER00010"/>
</dbReference>
<comment type="caution">
    <text evidence="13">The sequence shown here is derived from an EMBL/GenBank/DDBJ whole genome shotgun (WGS) entry which is preliminary data.</text>
</comment>
<evidence type="ECO:0000313" key="13">
    <source>
        <dbReference type="EMBL" id="RCK25436.1"/>
    </source>
</evidence>
<evidence type="ECO:0000259" key="12">
    <source>
        <dbReference type="Pfam" id="PF00117"/>
    </source>
</evidence>
<proteinExistence type="inferred from homology"/>
<evidence type="ECO:0000256" key="10">
    <source>
        <dbReference type="HAMAP-Rule" id="MF_00278"/>
    </source>
</evidence>
<keyword evidence="5 10" id="KW-0315">Glutamine amidotransferase</keyword>
<evidence type="ECO:0000256" key="4">
    <source>
        <dbReference type="ARBA" id="ARBA00022801"/>
    </source>
</evidence>
<dbReference type="PIRSF" id="PIRSF000495">
    <property type="entry name" value="Amidotransf_hisH"/>
    <property type="match status" value="1"/>
</dbReference>
<feature type="active site" evidence="10 11">
    <location>
        <position position="191"/>
    </location>
</feature>
<dbReference type="GO" id="GO:0000105">
    <property type="term" value="P:L-histidine biosynthetic process"/>
    <property type="evidence" value="ECO:0007669"/>
    <property type="project" value="UniProtKB-UniRule"/>
</dbReference>
<reference evidence="13 14" key="1">
    <citation type="submission" date="2014-07" db="EMBL/GenBank/DDBJ databases">
        <title>Draft genome sequence of Thalassospira profundimaris R8-17.</title>
        <authorList>
            <person name="Lai Q."/>
            <person name="Shao Z."/>
        </authorList>
    </citation>
    <scope>NUCLEOTIDE SEQUENCE [LARGE SCALE GENOMIC DNA]</scope>
    <source>
        <strain evidence="13 14">R8-17</strain>
    </source>
</reference>
<evidence type="ECO:0000256" key="3">
    <source>
        <dbReference type="ARBA" id="ARBA00022605"/>
    </source>
</evidence>
<dbReference type="GO" id="GO:0005737">
    <property type="term" value="C:cytoplasm"/>
    <property type="evidence" value="ECO:0007669"/>
    <property type="project" value="UniProtKB-SubCell"/>
</dbReference>
<keyword evidence="3 10" id="KW-0028">Amino-acid biosynthesis</keyword>
<comment type="catalytic activity">
    <reaction evidence="8 10">
        <text>5-[(5-phospho-1-deoxy-D-ribulos-1-ylimino)methylamino]-1-(5-phospho-beta-D-ribosyl)imidazole-4-carboxamide + L-glutamine = D-erythro-1-(imidazol-4-yl)glycerol 3-phosphate + 5-amino-1-(5-phospho-beta-D-ribosyl)imidazole-4-carboxamide + L-glutamate + H(+)</text>
        <dbReference type="Rhea" id="RHEA:24793"/>
        <dbReference type="ChEBI" id="CHEBI:15378"/>
        <dbReference type="ChEBI" id="CHEBI:29985"/>
        <dbReference type="ChEBI" id="CHEBI:58278"/>
        <dbReference type="ChEBI" id="CHEBI:58359"/>
        <dbReference type="ChEBI" id="CHEBI:58475"/>
        <dbReference type="ChEBI" id="CHEBI:58525"/>
        <dbReference type="EC" id="4.3.2.10"/>
    </reaction>
</comment>
<protein>
    <recommendedName>
        <fullName evidence="10">Imidazole glycerol phosphate synthase subunit HisH</fullName>
        <ecNumber evidence="10">4.3.2.10</ecNumber>
    </recommendedName>
    <alternativeName>
        <fullName evidence="10">IGP synthase glutaminase subunit</fullName>
        <ecNumber evidence="10">3.5.1.2</ecNumber>
    </alternativeName>
    <alternativeName>
        <fullName evidence="10">IGP synthase subunit HisH</fullName>
    </alternativeName>
    <alternativeName>
        <fullName evidence="10">ImGP synthase subunit HisH</fullName>
        <shortName evidence="10">IGPS subunit HisH</shortName>
    </alternativeName>
</protein>
<evidence type="ECO:0000256" key="6">
    <source>
        <dbReference type="ARBA" id="ARBA00023102"/>
    </source>
</evidence>
<comment type="catalytic activity">
    <reaction evidence="9 10">
        <text>L-glutamine + H2O = L-glutamate + NH4(+)</text>
        <dbReference type="Rhea" id="RHEA:15889"/>
        <dbReference type="ChEBI" id="CHEBI:15377"/>
        <dbReference type="ChEBI" id="CHEBI:28938"/>
        <dbReference type="ChEBI" id="CHEBI:29985"/>
        <dbReference type="ChEBI" id="CHEBI:58359"/>
        <dbReference type="EC" id="3.5.1.2"/>
    </reaction>
</comment>
<keyword evidence="10" id="KW-0963">Cytoplasm</keyword>
<feature type="active site" description="Nucleophile" evidence="10 11">
    <location>
        <position position="81"/>
    </location>
</feature>
<dbReference type="Proteomes" id="UP000253061">
    <property type="component" value="Unassembled WGS sequence"/>
</dbReference>
<gene>
    <name evidence="10" type="primary">hisH</name>
    <name evidence="13" type="ORF">TH6_02140</name>
</gene>
<dbReference type="PROSITE" id="PS51273">
    <property type="entry name" value="GATASE_TYPE_1"/>
    <property type="match status" value="1"/>
</dbReference>